<accession>A0A6M8SUN0</accession>
<dbReference type="EC" id="2.3.1.129" evidence="6"/>
<dbReference type="Pfam" id="PF13720">
    <property type="entry name" value="Acetyltransf_11"/>
    <property type="match status" value="1"/>
</dbReference>
<keyword evidence="9" id="KW-1185">Reference proteome</keyword>
<dbReference type="InterPro" id="IPR001451">
    <property type="entry name" value="Hexapep"/>
</dbReference>
<reference evidence="8 9" key="1">
    <citation type="submission" date="2020-05" db="EMBL/GenBank/DDBJ databases">
        <title>Complete genome sequence of Deefgea sp. D17.</title>
        <authorList>
            <person name="Bae J.-W."/>
            <person name="Han J.E."/>
        </authorList>
    </citation>
    <scope>NUCLEOTIDE SEQUENCE [LARGE SCALE GENOMIC DNA]</scope>
    <source>
        <strain evidence="8 9">D17</strain>
    </source>
</reference>
<dbReference type="InterPro" id="IPR010137">
    <property type="entry name" value="Lipid_A_LpxA"/>
</dbReference>
<keyword evidence="6" id="KW-0963">Cytoplasm</keyword>
<dbReference type="InterPro" id="IPR029098">
    <property type="entry name" value="Acetyltransf_C"/>
</dbReference>
<keyword evidence="4 6" id="KW-0443">Lipid metabolism</keyword>
<gene>
    <name evidence="6 8" type="primary">lpxA</name>
    <name evidence="8" type="ORF">HQN60_14550</name>
</gene>
<evidence type="ECO:0000313" key="8">
    <source>
        <dbReference type="EMBL" id="QKJ67844.1"/>
    </source>
</evidence>
<comment type="function">
    <text evidence="6">Involved in the biosynthesis of lipid A, a phosphorylated glycolipid that anchors the lipopolysaccharide to the outer membrane of the cell.</text>
</comment>
<evidence type="ECO:0000256" key="1">
    <source>
        <dbReference type="ARBA" id="ARBA00022516"/>
    </source>
</evidence>
<dbReference type="InterPro" id="IPR037157">
    <property type="entry name" value="Acetyltransf_C_sf"/>
</dbReference>
<evidence type="ECO:0000256" key="6">
    <source>
        <dbReference type="HAMAP-Rule" id="MF_00387"/>
    </source>
</evidence>
<comment type="pathway">
    <text evidence="6">Glycolipid biosynthesis; lipid IV(A) biosynthesis; lipid IV(A) from (3R)-3-hydroxytetradecanoyl-[acyl-carrier-protein] and UDP-N-acetyl-alpha-D-glucosamine: step 1/6.</text>
</comment>
<dbReference type="GO" id="GO:0008780">
    <property type="term" value="F:acyl-[acyl-carrier-protein]-UDP-N-acetylglucosamine O-acyltransferase activity"/>
    <property type="evidence" value="ECO:0007669"/>
    <property type="project" value="UniProtKB-UniRule"/>
</dbReference>
<dbReference type="InterPro" id="IPR011004">
    <property type="entry name" value="Trimer_LpxA-like_sf"/>
</dbReference>
<evidence type="ECO:0000259" key="7">
    <source>
        <dbReference type="Pfam" id="PF13720"/>
    </source>
</evidence>
<keyword evidence="3 6" id="KW-0808">Transferase</keyword>
<dbReference type="Pfam" id="PF00132">
    <property type="entry name" value="Hexapep"/>
    <property type="match status" value="2"/>
</dbReference>
<dbReference type="PANTHER" id="PTHR43480:SF1">
    <property type="entry name" value="ACYL-[ACYL-CARRIER-PROTEIN]--UDP-N-ACETYLGLUCOSAMINE O-ACYLTRANSFERASE, MITOCHONDRIAL-RELATED"/>
    <property type="match status" value="1"/>
</dbReference>
<dbReference type="NCBIfam" id="TIGR01852">
    <property type="entry name" value="lipid_A_lpxA"/>
    <property type="match status" value="1"/>
</dbReference>
<protein>
    <recommendedName>
        <fullName evidence="6">Acyl-[acyl-carrier-protein]--UDP-N-acetylglucosamine O-acyltransferase</fullName>
        <shortName evidence="6">UDP-N-acetylglucosamine acyltransferase</shortName>
        <ecNumber evidence="6">2.3.1.129</ecNumber>
    </recommendedName>
</protein>
<dbReference type="GO" id="GO:0009245">
    <property type="term" value="P:lipid A biosynthetic process"/>
    <property type="evidence" value="ECO:0007669"/>
    <property type="project" value="UniProtKB-UniRule"/>
</dbReference>
<keyword evidence="2 6" id="KW-0441">Lipid A biosynthesis</keyword>
<dbReference type="SUPFAM" id="SSF51161">
    <property type="entry name" value="Trimeric LpxA-like enzymes"/>
    <property type="match status" value="1"/>
</dbReference>
<feature type="domain" description="UDP N-acetylglucosamine O-acyltransferase C-terminal" evidence="7">
    <location>
        <begin position="176"/>
        <end position="257"/>
    </location>
</feature>
<comment type="catalytic activity">
    <reaction evidence="6">
        <text>a (3R)-hydroxyacyl-[ACP] + UDP-N-acetyl-alpha-D-glucosamine = a UDP-3-O-[(3R)-3-hydroxyacyl]-N-acetyl-alpha-D-glucosamine + holo-[ACP]</text>
        <dbReference type="Rhea" id="RHEA:67812"/>
        <dbReference type="Rhea" id="RHEA-COMP:9685"/>
        <dbReference type="Rhea" id="RHEA-COMP:9945"/>
        <dbReference type="ChEBI" id="CHEBI:57705"/>
        <dbReference type="ChEBI" id="CHEBI:64479"/>
        <dbReference type="ChEBI" id="CHEBI:78827"/>
        <dbReference type="ChEBI" id="CHEBI:173225"/>
        <dbReference type="EC" id="2.3.1.129"/>
    </reaction>
</comment>
<dbReference type="EMBL" id="CP054143">
    <property type="protein sequence ID" value="QKJ67844.1"/>
    <property type="molecule type" value="Genomic_DNA"/>
</dbReference>
<dbReference type="Gene3D" id="2.160.10.10">
    <property type="entry name" value="Hexapeptide repeat proteins"/>
    <property type="match status" value="1"/>
</dbReference>
<dbReference type="GO" id="GO:0005737">
    <property type="term" value="C:cytoplasm"/>
    <property type="evidence" value="ECO:0007669"/>
    <property type="project" value="UniProtKB-SubCell"/>
</dbReference>
<proteinExistence type="inferred from homology"/>
<dbReference type="AlphaFoldDB" id="A0A6M8SUN0"/>
<dbReference type="Gene3D" id="1.20.1180.10">
    <property type="entry name" value="Udp N-acetylglucosamine O-acyltransferase, C-terminal domain"/>
    <property type="match status" value="1"/>
</dbReference>
<keyword evidence="5 6" id="KW-0012">Acyltransferase</keyword>
<dbReference type="PANTHER" id="PTHR43480">
    <property type="entry name" value="ACYL-[ACYL-CARRIER-PROTEIN]--UDP-N-ACETYLGLUCOSAMINE O-ACYLTRANSFERASE"/>
    <property type="match status" value="1"/>
</dbReference>
<keyword evidence="1 6" id="KW-0444">Lipid biosynthesis</keyword>
<evidence type="ECO:0000256" key="2">
    <source>
        <dbReference type="ARBA" id="ARBA00022556"/>
    </source>
</evidence>
<evidence type="ECO:0000313" key="9">
    <source>
        <dbReference type="Proteomes" id="UP000504844"/>
    </source>
</evidence>
<sequence>MPRIHPTALVDSNAVLADDVTIGPYSIIGPNVKLSAGTVVEAHCVIEGHTQIGENNLFHSFCSVGCVPQDKKYNGEPTQLTIGDRNTFFQNVTISVGTAQDRGHTIVGNDNWIMAYAHIAHDCIVGNNVILANNATLAGHVSIGDFVILGGLTAVHQFCVIGDHAMAGGGSIIVQDLPPFVMCEGNRASARSINIEGLKRRGFSAEAISAVKKAYKILYRDGVAYNDAMAQIREMAKTESALDCFVNFFDQAKRGIVR</sequence>
<evidence type="ECO:0000256" key="3">
    <source>
        <dbReference type="ARBA" id="ARBA00022679"/>
    </source>
</evidence>
<dbReference type="NCBIfam" id="NF003657">
    <property type="entry name" value="PRK05289.1"/>
    <property type="match status" value="1"/>
</dbReference>
<dbReference type="HAMAP" id="MF_00387">
    <property type="entry name" value="LpxA"/>
    <property type="match status" value="1"/>
</dbReference>
<evidence type="ECO:0000256" key="5">
    <source>
        <dbReference type="ARBA" id="ARBA00023315"/>
    </source>
</evidence>
<dbReference type="GO" id="GO:0016020">
    <property type="term" value="C:membrane"/>
    <property type="evidence" value="ECO:0007669"/>
    <property type="project" value="GOC"/>
</dbReference>
<evidence type="ECO:0000256" key="4">
    <source>
        <dbReference type="ARBA" id="ARBA00023098"/>
    </source>
</evidence>
<dbReference type="UniPathway" id="UPA00359">
    <property type="reaction ID" value="UER00477"/>
</dbReference>
<keyword evidence="6" id="KW-0677">Repeat</keyword>
<dbReference type="CDD" id="cd03351">
    <property type="entry name" value="LbH_UDP-GlcNAc_AT"/>
    <property type="match status" value="1"/>
</dbReference>
<comment type="subcellular location">
    <subcellularLocation>
        <location evidence="6">Cytoplasm</location>
    </subcellularLocation>
</comment>
<comment type="subunit">
    <text evidence="6">Homotrimer.</text>
</comment>
<comment type="similarity">
    <text evidence="6">Belongs to the transferase hexapeptide repeat family. LpxA subfamily.</text>
</comment>
<dbReference type="PIRSF" id="PIRSF000456">
    <property type="entry name" value="UDP-GlcNAc_acltr"/>
    <property type="match status" value="1"/>
</dbReference>
<name>A0A6M8SUN0_9NEIS</name>
<dbReference type="KEGG" id="dee:HQN60_14550"/>
<dbReference type="RefSeq" id="WP_173534345.1">
    <property type="nucleotide sequence ID" value="NZ_CP054143.1"/>
</dbReference>
<organism evidence="8 9">
    <name type="scientific">Deefgea piscis</name>
    <dbReference type="NCBI Taxonomy" id="2739061"/>
    <lineage>
        <taxon>Bacteria</taxon>
        <taxon>Pseudomonadati</taxon>
        <taxon>Pseudomonadota</taxon>
        <taxon>Betaproteobacteria</taxon>
        <taxon>Neisseriales</taxon>
        <taxon>Chitinibacteraceae</taxon>
        <taxon>Deefgea</taxon>
    </lineage>
</organism>
<dbReference type="Proteomes" id="UP000504844">
    <property type="component" value="Chromosome"/>
</dbReference>